<dbReference type="EMBL" id="LQIR01000001">
    <property type="protein sequence ID" value="KUI21334.1"/>
    <property type="molecule type" value="Genomic_DNA"/>
</dbReference>
<dbReference type="GO" id="GO:0005886">
    <property type="term" value="C:plasma membrane"/>
    <property type="evidence" value="ECO:0007669"/>
    <property type="project" value="UniProtKB-ARBA"/>
</dbReference>
<evidence type="ECO:0000256" key="2">
    <source>
        <dbReference type="ARBA" id="ARBA00022692"/>
    </source>
</evidence>
<evidence type="ECO:0000313" key="7">
    <source>
        <dbReference type="Proteomes" id="UP000053707"/>
    </source>
</evidence>
<dbReference type="InterPro" id="IPR003339">
    <property type="entry name" value="ABC/ECF_trnsptr_transmembrane"/>
</dbReference>
<dbReference type="AlphaFoldDB" id="A0A124EQS9"/>
<dbReference type="PANTHER" id="PTHR33514">
    <property type="entry name" value="PROTEIN ABCI12, CHLOROPLASTIC"/>
    <property type="match status" value="1"/>
</dbReference>
<feature type="transmembrane region" description="Helical" evidence="5">
    <location>
        <begin position="253"/>
        <end position="273"/>
    </location>
</feature>
<feature type="transmembrane region" description="Helical" evidence="5">
    <location>
        <begin position="79"/>
        <end position="101"/>
    </location>
</feature>
<feature type="transmembrane region" description="Helical" evidence="5">
    <location>
        <begin position="206"/>
        <end position="225"/>
    </location>
</feature>
<organism evidence="6 7">
    <name type="scientific">Mycobacterium lehmannii</name>
    <dbReference type="NCBI Taxonomy" id="2048550"/>
    <lineage>
        <taxon>Bacteria</taxon>
        <taxon>Bacillati</taxon>
        <taxon>Actinomycetota</taxon>
        <taxon>Actinomycetes</taxon>
        <taxon>Mycobacteriales</taxon>
        <taxon>Mycobacteriaceae</taxon>
        <taxon>Mycobacterium</taxon>
    </lineage>
</organism>
<dbReference type="PANTHER" id="PTHR33514:SF13">
    <property type="entry name" value="PROTEIN ABCI12, CHLOROPLASTIC"/>
    <property type="match status" value="1"/>
</dbReference>
<comment type="caution">
    <text evidence="6">The sequence shown here is derived from an EMBL/GenBank/DDBJ whole genome shotgun (WGS) entry which is preliminary data.</text>
</comment>
<gene>
    <name evidence="6" type="ORF">AU192_13055</name>
</gene>
<evidence type="ECO:0000313" key="6">
    <source>
        <dbReference type="EMBL" id="KUI21334.1"/>
    </source>
</evidence>
<evidence type="ECO:0008006" key="8">
    <source>
        <dbReference type="Google" id="ProtNLM"/>
    </source>
</evidence>
<evidence type="ECO:0000256" key="1">
    <source>
        <dbReference type="ARBA" id="ARBA00004141"/>
    </source>
</evidence>
<sequence>MTAPTKRRQRRGVVLLRPVPGNSVVHQLWAGTKLLLVAAIGVLMTFYPGWVPIGAVAVIVLISARLANIPRGVLPSIPGWLWFLLFLGGLTATFAGGSPIISMGSVEVGLGGLLNFLRITALSIVLLGLGAMVSWTTNVAEIAPAVAKLGRPLRVFRVPVDEWAVALALALRAFPMLIDEFRVLYAARNLRPKQVHPSRRGRWRRWWLEAIDLLAAAVTVALRRADEMGDAITARGGAGQISAAPSGPKAIDWWAFLIVAAVCGTALALELTVAGTSAVTR</sequence>
<accession>A0A124EQS9</accession>
<evidence type="ECO:0000256" key="3">
    <source>
        <dbReference type="ARBA" id="ARBA00022989"/>
    </source>
</evidence>
<dbReference type="Proteomes" id="UP000053707">
    <property type="component" value="Unassembled WGS sequence"/>
</dbReference>
<reference evidence="6 7" key="1">
    <citation type="submission" date="2016-01" db="EMBL/GenBank/DDBJ databases">
        <authorList>
            <consortium name="TB Trials Study Group"/>
            <person name="Sutton G."/>
            <person name="Brinkac L."/>
            <person name="Sanka R."/>
            <person name="Adams M."/>
            <person name="Lau E.L."/>
            <person name="Macaden R."/>
            <person name="Grewal H.M.S."/>
        </authorList>
    </citation>
    <scope>NUCLEOTIDE SEQUENCE [LARGE SCALE GENOMIC DNA]</scope>
    <source>
        <strain evidence="6 7">IS-1744</strain>
    </source>
</reference>
<name>A0A124EQS9_9MYCO</name>
<proteinExistence type="predicted"/>
<dbReference type="RefSeq" id="WP_064394126.1">
    <property type="nucleotide sequence ID" value="NZ_LQIR01000001.1"/>
</dbReference>
<protein>
    <recommendedName>
        <fullName evidence="8">Cobalt transport protein</fullName>
    </recommendedName>
</protein>
<keyword evidence="2 5" id="KW-0812">Transmembrane</keyword>
<feature type="transmembrane region" description="Helical" evidence="5">
    <location>
        <begin position="113"/>
        <end position="135"/>
    </location>
</feature>
<keyword evidence="3 5" id="KW-1133">Transmembrane helix</keyword>
<comment type="subcellular location">
    <subcellularLocation>
        <location evidence="1">Membrane</location>
        <topology evidence="1">Multi-pass membrane protein</topology>
    </subcellularLocation>
</comment>
<evidence type="ECO:0000256" key="4">
    <source>
        <dbReference type="ARBA" id="ARBA00023136"/>
    </source>
</evidence>
<dbReference type="CDD" id="cd16914">
    <property type="entry name" value="EcfT"/>
    <property type="match status" value="1"/>
</dbReference>
<keyword evidence="7" id="KW-1185">Reference proteome</keyword>
<evidence type="ECO:0000256" key="5">
    <source>
        <dbReference type="SAM" id="Phobius"/>
    </source>
</evidence>
<feature type="transmembrane region" description="Helical" evidence="5">
    <location>
        <begin position="163"/>
        <end position="185"/>
    </location>
</feature>
<dbReference type="Pfam" id="PF02361">
    <property type="entry name" value="CbiQ"/>
    <property type="match status" value="1"/>
</dbReference>
<keyword evidence="4 5" id="KW-0472">Membrane</keyword>
<feature type="transmembrane region" description="Helical" evidence="5">
    <location>
        <begin position="34"/>
        <end position="67"/>
    </location>
</feature>